<keyword evidence="4" id="KW-0548">Nucleotidyltransferase</keyword>
<dbReference type="Gene3D" id="1.20.58.390">
    <property type="entry name" value="Neurotransmitter-gated ion-channel transmembrane domain"/>
    <property type="match status" value="1"/>
</dbReference>
<gene>
    <name evidence="4" type="ORF">BSL78_23385</name>
</gene>
<evidence type="ECO:0000256" key="1">
    <source>
        <dbReference type="SAM" id="MobiDB-lite"/>
    </source>
</evidence>
<dbReference type="GO" id="GO:0016020">
    <property type="term" value="C:membrane"/>
    <property type="evidence" value="ECO:0007669"/>
    <property type="project" value="InterPro"/>
</dbReference>
<feature type="compositionally biased region" description="Pro residues" evidence="1">
    <location>
        <begin position="143"/>
        <end position="154"/>
    </location>
</feature>
<dbReference type="SUPFAM" id="SSF90112">
    <property type="entry name" value="Neurotransmitter-gated ion-channel transmembrane pore"/>
    <property type="match status" value="1"/>
</dbReference>
<organism evidence="4 5">
    <name type="scientific">Stichopus japonicus</name>
    <name type="common">Sea cucumber</name>
    <dbReference type="NCBI Taxonomy" id="307972"/>
    <lineage>
        <taxon>Eukaryota</taxon>
        <taxon>Metazoa</taxon>
        <taxon>Echinodermata</taxon>
        <taxon>Eleutherozoa</taxon>
        <taxon>Echinozoa</taxon>
        <taxon>Holothuroidea</taxon>
        <taxon>Aspidochirotacea</taxon>
        <taxon>Aspidochirotida</taxon>
        <taxon>Stichopodidae</taxon>
        <taxon>Apostichopus</taxon>
    </lineage>
</organism>
<dbReference type="AlphaFoldDB" id="A0A2G8JVJ0"/>
<accession>A0A2G8JVJ0</accession>
<reference evidence="4 5" key="1">
    <citation type="journal article" date="2017" name="PLoS Biol.">
        <title>The sea cucumber genome provides insights into morphological evolution and visceral regeneration.</title>
        <authorList>
            <person name="Zhang X."/>
            <person name="Sun L."/>
            <person name="Yuan J."/>
            <person name="Sun Y."/>
            <person name="Gao Y."/>
            <person name="Zhang L."/>
            <person name="Li S."/>
            <person name="Dai H."/>
            <person name="Hamel J.F."/>
            <person name="Liu C."/>
            <person name="Yu Y."/>
            <person name="Liu S."/>
            <person name="Lin W."/>
            <person name="Guo K."/>
            <person name="Jin S."/>
            <person name="Xu P."/>
            <person name="Storey K.B."/>
            <person name="Huan P."/>
            <person name="Zhang T."/>
            <person name="Zhou Y."/>
            <person name="Zhang J."/>
            <person name="Lin C."/>
            <person name="Li X."/>
            <person name="Xing L."/>
            <person name="Huo D."/>
            <person name="Sun M."/>
            <person name="Wang L."/>
            <person name="Mercier A."/>
            <person name="Li F."/>
            <person name="Yang H."/>
            <person name="Xiang J."/>
        </authorList>
    </citation>
    <scope>NUCLEOTIDE SEQUENCE [LARGE SCALE GENOMIC DNA]</scope>
    <source>
        <strain evidence="4">Shaxun</strain>
        <tissue evidence="4">Muscle</tissue>
    </source>
</reference>
<keyword evidence="4" id="KW-0695">RNA-directed DNA polymerase</keyword>
<dbReference type="STRING" id="307972.A0A2G8JVJ0"/>
<dbReference type="InterPro" id="IPR006029">
    <property type="entry name" value="Neurotrans-gated_channel_TM"/>
</dbReference>
<dbReference type="EMBL" id="MRZV01001202">
    <property type="protein sequence ID" value="PIK39764.1"/>
    <property type="molecule type" value="Genomic_DNA"/>
</dbReference>
<keyword evidence="2" id="KW-0812">Transmembrane</keyword>
<keyword evidence="4" id="KW-0808">Transferase</keyword>
<dbReference type="GO" id="GO:0003964">
    <property type="term" value="F:RNA-directed DNA polymerase activity"/>
    <property type="evidence" value="ECO:0007669"/>
    <property type="project" value="UniProtKB-KW"/>
</dbReference>
<keyword evidence="5" id="KW-1185">Reference proteome</keyword>
<dbReference type="GO" id="GO:0006811">
    <property type="term" value="P:monoatomic ion transport"/>
    <property type="evidence" value="ECO:0007669"/>
    <property type="project" value="InterPro"/>
</dbReference>
<feature type="transmembrane region" description="Helical" evidence="2">
    <location>
        <begin position="46"/>
        <end position="73"/>
    </location>
</feature>
<feature type="transmembrane region" description="Helical" evidence="2">
    <location>
        <begin position="16"/>
        <end position="34"/>
    </location>
</feature>
<evidence type="ECO:0000256" key="2">
    <source>
        <dbReference type="SAM" id="Phobius"/>
    </source>
</evidence>
<dbReference type="CDD" id="cd19051">
    <property type="entry name" value="LGIC_TM_cation"/>
    <property type="match status" value="1"/>
</dbReference>
<feature type="compositionally biased region" description="Polar residues" evidence="1">
    <location>
        <begin position="131"/>
        <end position="141"/>
    </location>
</feature>
<dbReference type="OrthoDB" id="5975154at2759"/>
<dbReference type="InterPro" id="IPR038050">
    <property type="entry name" value="Neuro_actylchol_rec"/>
</dbReference>
<dbReference type="Pfam" id="PF02932">
    <property type="entry name" value="Neur_chan_memb"/>
    <property type="match status" value="1"/>
</dbReference>
<protein>
    <submittedName>
        <fullName evidence="4">Putative RNA-directed DNA polymerase from mobile element jockey-like</fullName>
    </submittedName>
</protein>
<comment type="caution">
    <text evidence="4">The sequence shown here is derived from an EMBL/GenBank/DDBJ whole genome shotgun (WGS) entry which is preliminary data.</text>
</comment>
<evidence type="ECO:0000313" key="5">
    <source>
        <dbReference type="Proteomes" id="UP000230750"/>
    </source>
</evidence>
<keyword evidence="2" id="KW-0472">Membrane</keyword>
<sequence>MSFVTFLAPPDSGERISLGVSMVLGLTVFQLLIVDTLPSSSKTPPIIGTYLTATFILACLAVPFSLANIAVAYGDRRLWILKYTLFRNILLEKLPNIFCTPTYSDRIHIVPIVVKPQPLFNKRDEVITLSTTEGAPKTNQVAPLPPTPSPPPSPGRQTEKLSASEKVIVNKARAPWYTDELRLLRTNVRRLERAWLSSPLEINKQIFHGARTSYHDKCERAKTEYHRSRIQSANTRKLFVVVDEITGDNKSTGAILPKHNDPQQMAQDLSDFFCGKISKLRDTFHDVTKPSLPPCPPSHSFSNFKPITRDDATKRISAMNSKSSELDPMPTQF</sequence>
<evidence type="ECO:0000313" key="4">
    <source>
        <dbReference type="EMBL" id="PIK39764.1"/>
    </source>
</evidence>
<keyword evidence="2" id="KW-1133">Transmembrane helix</keyword>
<evidence type="ECO:0000259" key="3">
    <source>
        <dbReference type="Pfam" id="PF02932"/>
    </source>
</evidence>
<name>A0A2G8JVJ0_STIJA</name>
<feature type="domain" description="Neurotransmitter-gated ion-channel transmembrane" evidence="3">
    <location>
        <begin position="1"/>
        <end position="67"/>
    </location>
</feature>
<proteinExistence type="predicted"/>
<dbReference type="Proteomes" id="UP000230750">
    <property type="component" value="Unassembled WGS sequence"/>
</dbReference>
<dbReference type="InterPro" id="IPR036719">
    <property type="entry name" value="Neuro-gated_channel_TM_sf"/>
</dbReference>
<feature type="region of interest" description="Disordered" evidence="1">
    <location>
        <begin position="131"/>
        <end position="161"/>
    </location>
</feature>